<dbReference type="PATRIC" id="fig|1618645.3.peg.92"/>
<dbReference type="Proteomes" id="UP000034087">
    <property type="component" value="Unassembled WGS sequence"/>
</dbReference>
<organism evidence="3 4">
    <name type="scientific">Candidatus Giovannonibacteria bacterium GW2011_GWA1_44_25</name>
    <dbReference type="NCBI Taxonomy" id="1618645"/>
    <lineage>
        <taxon>Bacteria</taxon>
        <taxon>Candidatus Giovannoniibacteriota</taxon>
    </lineage>
</organism>
<dbReference type="InterPro" id="IPR036291">
    <property type="entry name" value="NAD(P)-bd_dom_sf"/>
</dbReference>
<dbReference type="PANTHER" id="PTHR43000">
    <property type="entry name" value="DTDP-D-GLUCOSE 4,6-DEHYDRATASE-RELATED"/>
    <property type="match status" value="1"/>
</dbReference>
<feature type="domain" description="NAD-dependent epimerase/dehydratase" evidence="2">
    <location>
        <begin position="14"/>
        <end position="245"/>
    </location>
</feature>
<dbReference type="Pfam" id="PF01370">
    <property type="entry name" value="Epimerase"/>
    <property type="match status" value="1"/>
</dbReference>
<comment type="similarity">
    <text evidence="1">Belongs to the NAD(P)-dependent epimerase/dehydratase family.</text>
</comment>
<dbReference type="Gene3D" id="3.90.25.10">
    <property type="entry name" value="UDP-galactose 4-epimerase, domain 1"/>
    <property type="match status" value="1"/>
</dbReference>
<dbReference type="EMBL" id="LCIR01000001">
    <property type="protein sequence ID" value="KKT60441.1"/>
    <property type="molecule type" value="Genomic_DNA"/>
</dbReference>
<dbReference type="Gene3D" id="3.40.50.720">
    <property type="entry name" value="NAD(P)-binding Rossmann-like Domain"/>
    <property type="match status" value="1"/>
</dbReference>
<evidence type="ECO:0000313" key="3">
    <source>
        <dbReference type="EMBL" id="KKT60441.1"/>
    </source>
</evidence>
<dbReference type="SUPFAM" id="SSF51735">
    <property type="entry name" value="NAD(P)-binding Rossmann-fold domains"/>
    <property type="match status" value="1"/>
</dbReference>
<proteinExistence type="inferred from homology"/>
<accession>A0A0G1ILZ3</accession>
<evidence type="ECO:0000256" key="1">
    <source>
        <dbReference type="ARBA" id="ARBA00007637"/>
    </source>
</evidence>
<evidence type="ECO:0000259" key="2">
    <source>
        <dbReference type="Pfam" id="PF01370"/>
    </source>
</evidence>
<comment type="caution">
    <text evidence="3">The sequence shown here is derived from an EMBL/GenBank/DDBJ whole genome shotgun (WGS) entry which is preliminary data.</text>
</comment>
<gene>
    <name evidence="3" type="ORF">UW53_C0001G0091</name>
</gene>
<name>A0A0G1ILZ3_9BACT</name>
<dbReference type="InterPro" id="IPR001509">
    <property type="entry name" value="Epimerase_deHydtase"/>
</dbReference>
<sequence length="319" mass="35991">MQKRFIKIMNQKKVLVTGIAGFIGSNLADRLIAAGHKVIGIDNLSYGLKEQIAPEAEFHKLDIRSKDIYPVFEGVDTVFHMAAKNCLSDCQRDPVDTADINVVGTVNVLEAAKRANVRKIIYAESSDVYSGLKTFPTTEEKMQPETFYADSKAAGHFFAQSYVKYHKMNIAGLRYFNVYGPRQDWRRTDRPIVSEFIIQLLRGEKPILYGEGERSKDYIYVDNINDFHLLAMENSFTNGQVYNLGSGIATSFKELLDATQKLLGTKVEPELRPSLSFGVERTEADISKARALGWKPKTSLEEGLKKSVDYIKKYVIPKL</sequence>
<protein>
    <recommendedName>
        <fullName evidence="2">NAD-dependent epimerase/dehydratase domain-containing protein</fullName>
    </recommendedName>
</protein>
<reference evidence="3 4" key="1">
    <citation type="journal article" date="2015" name="Nature">
        <title>rRNA introns, odd ribosomes, and small enigmatic genomes across a large radiation of phyla.</title>
        <authorList>
            <person name="Brown C.T."/>
            <person name="Hug L.A."/>
            <person name="Thomas B.C."/>
            <person name="Sharon I."/>
            <person name="Castelle C.J."/>
            <person name="Singh A."/>
            <person name="Wilkins M.J."/>
            <person name="Williams K.H."/>
            <person name="Banfield J.F."/>
        </authorList>
    </citation>
    <scope>NUCLEOTIDE SEQUENCE [LARGE SCALE GENOMIC DNA]</scope>
</reference>
<dbReference type="AlphaFoldDB" id="A0A0G1ILZ3"/>
<evidence type="ECO:0000313" key="4">
    <source>
        <dbReference type="Proteomes" id="UP000034087"/>
    </source>
</evidence>